<protein>
    <submittedName>
        <fullName evidence="6">Uncharacterized protein</fullName>
    </submittedName>
</protein>
<dbReference type="Gene3D" id="6.10.110.10">
    <property type="match status" value="1"/>
</dbReference>
<dbReference type="Proteomes" id="UP000799536">
    <property type="component" value="Unassembled WGS sequence"/>
</dbReference>
<keyword evidence="7" id="KW-1185">Reference proteome</keyword>
<comment type="similarity">
    <text evidence="2">Belongs to the IFI6/IFI27 family.</text>
</comment>
<evidence type="ECO:0000256" key="1">
    <source>
        <dbReference type="ARBA" id="ARBA00004141"/>
    </source>
</evidence>
<evidence type="ECO:0000256" key="5">
    <source>
        <dbReference type="ARBA" id="ARBA00023136"/>
    </source>
</evidence>
<keyword evidence="3" id="KW-0812">Transmembrane</keyword>
<sequence length="193" mass="20930">MAVLTRLQAVTACLYGTRTYSKTISYPVDEKDNLYSKTDTRHPEDVANSIVQTLLTAEKPGKILQARLDSIVGTNGWTEKLAEWALAKMEKALKAGAKMGPALKVAMDKAIEAMNEVEGFARDHPVMCTVIALGVLATLAPWALEALGFAELGIVEDSFAAIWQSRYAGFVPKGSLFSFIQKCGMTLKWATAA</sequence>
<gene>
    <name evidence="6" type="ORF">GQ43DRAFT_459249</name>
</gene>
<evidence type="ECO:0000256" key="2">
    <source>
        <dbReference type="ARBA" id="ARBA00007262"/>
    </source>
</evidence>
<evidence type="ECO:0000313" key="7">
    <source>
        <dbReference type="Proteomes" id="UP000799536"/>
    </source>
</evidence>
<dbReference type="AlphaFoldDB" id="A0A9P4MQS0"/>
<dbReference type="InterPro" id="IPR009311">
    <property type="entry name" value="IFI6/IFI27-like"/>
</dbReference>
<name>A0A9P4MQS0_9PLEO</name>
<dbReference type="GO" id="GO:0016020">
    <property type="term" value="C:membrane"/>
    <property type="evidence" value="ECO:0007669"/>
    <property type="project" value="UniProtKB-SubCell"/>
</dbReference>
<accession>A0A9P4MQS0</accession>
<comment type="subcellular location">
    <subcellularLocation>
        <location evidence="1">Membrane</location>
        <topology evidence="1">Multi-pass membrane protein</topology>
    </subcellularLocation>
</comment>
<reference evidence="6" key="1">
    <citation type="journal article" date="2020" name="Stud. Mycol.">
        <title>101 Dothideomycetes genomes: a test case for predicting lifestyles and emergence of pathogens.</title>
        <authorList>
            <person name="Haridas S."/>
            <person name="Albert R."/>
            <person name="Binder M."/>
            <person name="Bloem J."/>
            <person name="Labutti K."/>
            <person name="Salamov A."/>
            <person name="Andreopoulos B."/>
            <person name="Baker S."/>
            <person name="Barry K."/>
            <person name="Bills G."/>
            <person name="Bluhm B."/>
            <person name="Cannon C."/>
            <person name="Castanera R."/>
            <person name="Culley D."/>
            <person name="Daum C."/>
            <person name="Ezra D."/>
            <person name="Gonzalez J."/>
            <person name="Henrissat B."/>
            <person name="Kuo A."/>
            <person name="Liang C."/>
            <person name="Lipzen A."/>
            <person name="Lutzoni F."/>
            <person name="Magnuson J."/>
            <person name="Mondo S."/>
            <person name="Nolan M."/>
            <person name="Ohm R."/>
            <person name="Pangilinan J."/>
            <person name="Park H.-J."/>
            <person name="Ramirez L."/>
            <person name="Alfaro M."/>
            <person name="Sun H."/>
            <person name="Tritt A."/>
            <person name="Yoshinaga Y."/>
            <person name="Zwiers L.-H."/>
            <person name="Turgeon B."/>
            <person name="Goodwin S."/>
            <person name="Spatafora J."/>
            <person name="Crous P."/>
            <person name="Grigoriev I."/>
        </authorList>
    </citation>
    <scope>NUCLEOTIDE SEQUENCE</scope>
    <source>
        <strain evidence="6">ATCC 74209</strain>
    </source>
</reference>
<dbReference type="InterPro" id="IPR038213">
    <property type="entry name" value="IFI6/IFI27-like_sf"/>
</dbReference>
<dbReference type="EMBL" id="ML994431">
    <property type="protein sequence ID" value="KAF2196268.1"/>
    <property type="molecule type" value="Genomic_DNA"/>
</dbReference>
<keyword evidence="4" id="KW-1133">Transmembrane helix</keyword>
<dbReference type="OrthoDB" id="440424at2759"/>
<evidence type="ECO:0000256" key="3">
    <source>
        <dbReference type="ARBA" id="ARBA00022692"/>
    </source>
</evidence>
<keyword evidence="5" id="KW-0472">Membrane</keyword>
<dbReference type="Pfam" id="PF06140">
    <property type="entry name" value="Ifi-6-16"/>
    <property type="match status" value="1"/>
</dbReference>
<evidence type="ECO:0000313" key="6">
    <source>
        <dbReference type="EMBL" id="KAF2196268.1"/>
    </source>
</evidence>
<proteinExistence type="inferred from homology"/>
<evidence type="ECO:0000256" key="4">
    <source>
        <dbReference type="ARBA" id="ARBA00022989"/>
    </source>
</evidence>
<comment type="caution">
    <text evidence="6">The sequence shown here is derived from an EMBL/GenBank/DDBJ whole genome shotgun (WGS) entry which is preliminary data.</text>
</comment>
<organism evidence="6 7">
    <name type="scientific">Delitschia confertaspora ATCC 74209</name>
    <dbReference type="NCBI Taxonomy" id="1513339"/>
    <lineage>
        <taxon>Eukaryota</taxon>
        <taxon>Fungi</taxon>
        <taxon>Dikarya</taxon>
        <taxon>Ascomycota</taxon>
        <taxon>Pezizomycotina</taxon>
        <taxon>Dothideomycetes</taxon>
        <taxon>Pleosporomycetidae</taxon>
        <taxon>Pleosporales</taxon>
        <taxon>Delitschiaceae</taxon>
        <taxon>Delitschia</taxon>
    </lineage>
</organism>